<dbReference type="RefSeq" id="WP_118400728.1">
    <property type="nucleotide sequence ID" value="NZ_CABJGD010000027.1"/>
</dbReference>
<evidence type="ECO:0000256" key="11">
    <source>
        <dbReference type="PROSITE-ProRule" id="PRU01360"/>
    </source>
</evidence>
<evidence type="ECO:0000256" key="7">
    <source>
        <dbReference type="ARBA" id="ARBA00023065"/>
    </source>
</evidence>
<evidence type="ECO:0000259" key="15">
    <source>
        <dbReference type="Pfam" id="PF07715"/>
    </source>
</evidence>
<evidence type="ECO:0000259" key="14">
    <source>
        <dbReference type="Pfam" id="PF00593"/>
    </source>
</evidence>
<keyword evidence="8 12" id="KW-0798">TonB box</keyword>
<keyword evidence="3 11" id="KW-1134">Transmembrane beta strand</keyword>
<comment type="caution">
    <text evidence="16">The sequence shown here is derived from an EMBL/GenBank/DDBJ whole genome shotgun (WGS) entry which is preliminary data.</text>
</comment>
<feature type="signal peptide" evidence="13">
    <location>
        <begin position="1"/>
        <end position="20"/>
    </location>
</feature>
<evidence type="ECO:0000256" key="9">
    <source>
        <dbReference type="ARBA" id="ARBA00023136"/>
    </source>
</evidence>
<accession>A0A413SXJ1</accession>
<dbReference type="GO" id="GO:0006826">
    <property type="term" value="P:iron ion transport"/>
    <property type="evidence" value="ECO:0007669"/>
    <property type="project" value="UniProtKB-KW"/>
</dbReference>
<comment type="similarity">
    <text evidence="11 12">Belongs to the TonB-dependent receptor family.</text>
</comment>
<proteinExistence type="inferred from homology"/>
<feature type="domain" description="TonB-dependent receptor plug" evidence="15">
    <location>
        <begin position="52"/>
        <end position="155"/>
    </location>
</feature>
<keyword evidence="9 11" id="KW-0472">Membrane</keyword>
<dbReference type="InterPro" id="IPR039426">
    <property type="entry name" value="TonB-dep_rcpt-like"/>
</dbReference>
<evidence type="ECO:0000256" key="13">
    <source>
        <dbReference type="SAM" id="SignalP"/>
    </source>
</evidence>
<dbReference type="Proteomes" id="UP000283855">
    <property type="component" value="Unassembled WGS sequence"/>
</dbReference>
<keyword evidence="5 11" id="KW-0812">Transmembrane</keyword>
<dbReference type="Gene3D" id="2.40.170.20">
    <property type="entry name" value="TonB-dependent receptor, beta-barrel domain"/>
    <property type="match status" value="2"/>
</dbReference>
<dbReference type="Pfam" id="PF00593">
    <property type="entry name" value="TonB_dep_Rec_b-barrel"/>
    <property type="match status" value="1"/>
</dbReference>
<name>A0A413SXJ1_9BACT</name>
<feature type="domain" description="TonB-dependent receptor-like beta-barrel" evidence="14">
    <location>
        <begin position="254"/>
        <end position="789"/>
    </location>
</feature>
<dbReference type="GO" id="GO:0009279">
    <property type="term" value="C:cell outer membrane"/>
    <property type="evidence" value="ECO:0007669"/>
    <property type="project" value="UniProtKB-SubCell"/>
</dbReference>
<evidence type="ECO:0000313" key="16">
    <source>
        <dbReference type="EMBL" id="RHA74075.1"/>
    </source>
</evidence>
<dbReference type="InterPro" id="IPR036942">
    <property type="entry name" value="Beta-barrel_TonB_sf"/>
</dbReference>
<evidence type="ECO:0000256" key="10">
    <source>
        <dbReference type="ARBA" id="ARBA00023237"/>
    </source>
</evidence>
<keyword evidence="13" id="KW-0732">Signal</keyword>
<feature type="chain" id="PRO_5019374606" evidence="13">
    <location>
        <begin position="21"/>
        <end position="824"/>
    </location>
</feature>
<keyword evidence="6" id="KW-0408">Iron</keyword>
<dbReference type="PANTHER" id="PTHR32552:SF81">
    <property type="entry name" value="TONB-DEPENDENT OUTER MEMBRANE RECEPTOR"/>
    <property type="match status" value="1"/>
</dbReference>
<evidence type="ECO:0000256" key="8">
    <source>
        <dbReference type="ARBA" id="ARBA00023077"/>
    </source>
</evidence>
<protein>
    <submittedName>
        <fullName evidence="16">TonB-dependent receptor</fullName>
    </submittedName>
</protein>
<comment type="subcellular location">
    <subcellularLocation>
        <location evidence="1 11">Cell outer membrane</location>
        <topology evidence="1 11">Multi-pass membrane protein</topology>
    </subcellularLocation>
</comment>
<dbReference type="Pfam" id="PF07715">
    <property type="entry name" value="Plug"/>
    <property type="match status" value="1"/>
</dbReference>
<keyword evidence="7" id="KW-0406">Ion transport</keyword>
<evidence type="ECO:0000256" key="2">
    <source>
        <dbReference type="ARBA" id="ARBA00022448"/>
    </source>
</evidence>
<evidence type="ECO:0000313" key="17">
    <source>
        <dbReference type="Proteomes" id="UP000283855"/>
    </source>
</evidence>
<reference evidence="16 17" key="1">
    <citation type="submission" date="2018-08" db="EMBL/GenBank/DDBJ databases">
        <title>A genome reference for cultivated species of the human gut microbiota.</title>
        <authorList>
            <person name="Zou Y."/>
            <person name="Xue W."/>
            <person name="Luo G."/>
        </authorList>
    </citation>
    <scope>NUCLEOTIDE SEQUENCE [LARGE SCALE GENOMIC DNA]</scope>
    <source>
        <strain evidence="16 17">AM42-38</strain>
    </source>
</reference>
<keyword evidence="16" id="KW-0675">Receptor</keyword>
<dbReference type="PANTHER" id="PTHR32552">
    <property type="entry name" value="FERRICHROME IRON RECEPTOR-RELATED"/>
    <property type="match status" value="1"/>
</dbReference>
<evidence type="ECO:0000256" key="4">
    <source>
        <dbReference type="ARBA" id="ARBA00022496"/>
    </source>
</evidence>
<evidence type="ECO:0000256" key="1">
    <source>
        <dbReference type="ARBA" id="ARBA00004571"/>
    </source>
</evidence>
<keyword evidence="10 11" id="KW-0998">Cell outer membrane</keyword>
<dbReference type="InterPro" id="IPR000531">
    <property type="entry name" value="Beta-barrel_TonB"/>
</dbReference>
<dbReference type="EMBL" id="QSFT01000027">
    <property type="protein sequence ID" value="RHA74075.1"/>
    <property type="molecule type" value="Genomic_DNA"/>
</dbReference>
<dbReference type="SUPFAM" id="SSF56935">
    <property type="entry name" value="Porins"/>
    <property type="match status" value="1"/>
</dbReference>
<keyword evidence="4" id="KW-0410">Iron transport</keyword>
<evidence type="ECO:0000256" key="5">
    <source>
        <dbReference type="ARBA" id="ARBA00022692"/>
    </source>
</evidence>
<dbReference type="PROSITE" id="PS52016">
    <property type="entry name" value="TONB_DEPENDENT_REC_3"/>
    <property type="match status" value="1"/>
</dbReference>
<sequence length="824" mass="93025">MKRRITLALLAGISTQVAFSSPTDELLPKDTTKVFDIEEIVVIATPKENSRLRQQPLSATSFSQNEMRGNAVTSVKSLSGLVPNLFIPDYGSKLTTSVYVRGIGSRINTPAVGLYVDNIPFIDKSAFDFNYSDIERIDVMRGPQGTLYGRNTMGGLIRVFTKSPFTYQGTDLRLSGATYNDYKASLTHYHRISPHFAFSVGLFYQHNGGFFKNSLTGKRIDTDDEFGGRIRAIWLPKENLKLDFTVNYEYTNQGGYPYEYTGKVEGEEDRAEYIGKIAYNNECGYKRNLLNTGLNLEHQAENFILSSVTGFQYLYDQMNLDQDFTEQDLYTMMQKQNSKTLSEEIVLKSKPGRRWQWTTGISGFYQWLGTNAPVTFQADGVNWLNQTINTNANRYMPQIQMGPMSMKFQFSDQINGSQLPINGRFDTPILNGAVFHQSTFNDLFGLEGLSLTAGLRLDYESLRLKYDTGCEFTHTYSLSGVLQPLNKEISMIPEQSFESRNNYQGKLSHDYVQLLPKIALQYNFDKGNNIYVSATKGYRSGGYNIQMFSDLLQNDMQSSMMKDVADVTIPVINNVPMIGDDIKQKVIGILEGMSASGETDIQATTLYKPEYSWNYEIGSHLTLFNGKLQTDLALFYMSTRDQQLSRFAESGLGRITVNAGKSRSLGGEVALRAQITDAFSLNGNYGYTYATFTDYVTEERINGQKQEVSYNGHYVPFVPKHTFTVGGEYIFALKKNNFLDNITVNAAYRAAGRIYWTEKNDVSQALYGTLNGRVSFNKGNGQVAFWVNNALNKDYQAFYFETMSRGFAQKGRPVQVGVDIRCRF</sequence>
<evidence type="ECO:0000256" key="6">
    <source>
        <dbReference type="ARBA" id="ARBA00023004"/>
    </source>
</evidence>
<organism evidence="16 17">
    <name type="scientific">Phocaeicola coprophilus</name>
    <dbReference type="NCBI Taxonomy" id="387090"/>
    <lineage>
        <taxon>Bacteria</taxon>
        <taxon>Pseudomonadati</taxon>
        <taxon>Bacteroidota</taxon>
        <taxon>Bacteroidia</taxon>
        <taxon>Bacteroidales</taxon>
        <taxon>Bacteroidaceae</taxon>
        <taxon>Phocaeicola</taxon>
    </lineage>
</organism>
<evidence type="ECO:0000256" key="12">
    <source>
        <dbReference type="RuleBase" id="RU003357"/>
    </source>
</evidence>
<gene>
    <name evidence="16" type="ORF">DW921_11340</name>
</gene>
<keyword evidence="2 11" id="KW-0813">Transport</keyword>
<evidence type="ECO:0000256" key="3">
    <source>
        <dbReference type="ARBA" id="ARBA00022452"/>
    </source>
</evidence>
<dbReference type="InterPro" id="IPR012910">
    <property type="entry name" value="Plug_dom"/>
</dbReference>
<dbReference type="AlphaFoldDB" id="A0A413SXJ1"/>